<dbReference type="SUPFAM" id="SSF53448">
    <property type="entry name" value="Nucleotide-diphospho-sugar transferases"/>
    <property type="match status" value="1"/>
</dbReference>
<dbReference type="InterPro" id="IPR029044">
    <property type="entry name" value="Nucleotide-diphossugar_trans"/>
</dbReference>
<dbReference type="SUPFAM" id="SSF159283">
    <property type="entry name" value="Guanosine diphospho-D-mannose pyrophosphorylase/mannose-6-phosphate isomerase linker domain"/>
    <property type="match status" value="1"/>
</dbReference>
<dbReference type="KEGG" id="awe:JG540_03105"/>
<dbReference type="CDD" id="cd02509">
    <property type="entry name" value="GDP-M1P_Guanylyltransferase"/>
    <property type="match status" value="1"/>
</dbReference>
<accession>A0A7T7MAF7</accession>
<organism evidence="3 4">
    <name type="scientific">Actinomyces weissii</name>
    <dbReference type="NCBI Taxonomy" id="675090"/>
    <lineage>
        <taxon>Bacteria</taxon>
        <taxon>Bacillati</taxon>
        <taxon>Actinomycetota</taxon>
        <taxon>Actinomycetes</taxon>
        <taxon>Actinomycetales</taxon>
        <taxon>Actinomycetaceae</taxon>
        <taxon>Actinomyces</taxon>
    </lineage>
</organism>
<dbReference type="AlphaFoldDB" id="A0A7T7MAF7"/>
<evidence type="ECO:0000259" key="2">
    <source>
        <dbReference type="Pfam" id="PF22640"/>
    </source>
</evidence>
<dbReference type="RefSeq" id="WP_200277109.1">
    <property type="nucleotide sequence ID" value="NZ_CP066802.1"/>
</dbReference>
<keyword evidence="4" id="KW-1185">Reference proteome</keyword>
<feature type="domain" description="Nucleotidyl transferase" evidence="1">
    <location>
        <begin position="14"/>
        <end position="292"/>
    </location>
</feature>
<proteinExistence type="predicted"/>
<dbReference type="Proteomes" id="UP000595895">
    <property type="component" value="Chromosome"/>
</dbReference>
<reference evidence="3 4" key="1">
    <citation type="submission" date="2020-12" db="EMBL/GenBank/DDBJ databases">
        <authorList>
            <person name="Zhou J."/>
        </authorList>
    </citation>
    <scope>NUCLEOTIDE SEQUENCE [LARGE SCALE GENOMIC DNA]</scope>
    <source>
        <strain evidence="3 4">CCUG 61299</strain>
    </source>
</reference>
<name>A0A7T7MAF7_9ACTO</name>
<dbReference type="Pfam" id="PF00483">
    <property type="entry name" value="NTP_transferase"/>
    <property type="match status" value="1"/>
</dbReference>
<evidence type="ECO:0000313" key="4">
    <source>
        <dbReference type="Proteomes" id="UP000595895"/>
    </source>
</evidence>
<dbReference type="GO" id="GO:0004475">
    <property type="term" value="F:mannose-1-phosphate guanylyltransferase (GTP) activity"/>
    <property type="evidence" value="ECO:0007669"/>
    <property type="project" value="InterPro"/>
</dbReference>
<protein>
    <submittedName>
        <fullName evidence="3">Mannose-1-phosphate guanylyltransferase</fullName>
    </submittedName>
</protein>
<gene>
    <name evidence="3" type="ORF">JG540_03105</name>
</gene>
<dbReference type="PANTHER" id="PTHR46390:SF1">
    <property type="entry name" value="MANNOSE-1-PHOSPHATE GUANYLYLTRANSFERASE"/>
    <property type="match status" value="1"/>
</dbReference>
<keyword evidence="3" id="KW-0808">Transferase</keyword>
<keyword evidence="3" id="KW-0548">Nucleotidyltransferase</keyword>
<dbReference type="InterPro" id="IPR051161">
    <property type="entry name" value="Mannose-6P_isomerase_type2"/>
</dbReference>
<dbReference type="InterPro" id="IPR049577">
    <property type="entry name" value="GMPP_N"/>
</dbReference>
<evidence type="ECO:0000259" key="1">
    <source>
        <dbReference type="Pfam" id="PF00483"/>
    </source>
</evidence>
<dbReference type="EMBL" id="CP066802">
    <property type="protein sequence ID" value="QQM67878.1"/>
    <property type="molecule type" value="Genomic_DNA"/>
</dbReference>
<dbReference type="Gene3D" id="3.90.550.10">
    <property type="entry name" value="Spore Coat Polysaccharide Biosynthesis Protein SpsA, Chain A"/>
    <property type="match status" value="1"/>
</dbReference>
<dbReference type="InterPro" id="IPR005835">
    <property type="entry name" value="NTP_transferase_dom"/>
</dbReference>
<dbReference type="GO" id="GO:0009298">
    <property type="term" value="P:GDP-mannose biosynthetic process"/>
    <property type="evidence" value="ECO:0007669"/>
    <property type="project" value="TreeGrafter"/>
</dbReference>
<dbReference type="InterPro" id="IPR054566">
    <property type="entry name" value="ManC/GMP-like_b-helix"/>
</dbReference>
<feature type="domain" description="MannoseP isomerase/GMP-like beta-helix" evidence="2">
    <location>
        <begin position="323"/>
        <end position="374"/>
    </location>
</feature>
<dbReference type="Pfam" id="PF22640">
    <property type="entry name" value="ManC_GMP_beta-helix"/>
    <property type="match status" value="1"/>
</dbReference>
<dbReference type="PANTHER" id="PTHR46390">
    <property type="entry name" value="MANNOSE-1-PHOSPHATE GUANYLYLTRANSFERASE"/>
    <property type="match status" value="1"/>
</dbReference>
<sequence>MTAADTPQAPPVHAIIPAGGAGTRLWPLSRRNHPKFLLDLTGQGRSLLQGTVRRLEPVAASVTVVTGAAHVEAVASQLPDLPAEGLLAEPSPRDSMAAIGLAATLLAKRHGAEAVIGSFAADHTIKDEAAFHDAVRQAALLAQEGWVVTIGIEATGPSSAFGYISSGDALGVAGAPAGRRVLAFTEKPDAVTAARYLAAGGYWWNAGMFVAQAGVLLEHLRRQKPALAAGLDVIATAWDTPSREEVLELTWPRLEKVAIDHAIAEPVAAEGGVAVVPVDMGWDDVGGFDALTGLVPARQEGAAAGVAVLDRAAHGGAPADVDAVDSQGALVASTTGRRVVLLGVPGLVVVDTPDALLVTTPEHAQDVKGAVERLTATNRTPLL</sequence>
<evidence type="ECO:0000313" key="3">
    <source>
        <dbReference type="EMBL" id="QQM67878.1"/>
    </source>
</evidence>